<dbReference type="EMBL" id="PQFZ01000002">
    <property type="protein sequence ID" value="POR55567.1"/>
    <property type="molecule type" value="Genomic_DNA"/>
</dbReference>
<proteinExistence type="predicted"/>
<dbReference type="PANTHER" id="PTHR11365">
    <property type="entry name" value="5-OXOPROLINASE RELATED"/>
    <property type="match status" value="1"/>
</dbReference>
<keyword evidence="3" id="KW-1185">Reference proteome</keyword>
<dbReference type="InterPro" id="IPR045079">
    <property type="entry name" value="Oxoprolinase-like"/>
</dbReference>
<dbReference type="GO" id="GO:0006749">
    <property type="term" value="P:glutathione metabolic process"/>
    <property type="evidence" value="ECO:0007669"/>
    <property type="project" value="TreeGrafter"/>
</dbReference>
<name>A0A2S4MMH7_9HYPH</name>
<dbReference type="PANTHER" id="PTHR11365:SF23">
    <property type="entry name" value="HYPOTHETICAL 5-OXOPROLINASE (EUROFUNG)-RELATED"/>
    <property type="match status" value="1"/>
</dbReference>
<dbReference type="RefSeq" id="WP_103717047.1">
    <property type="nucleotide sequence ID" value="NZ_PQFZ01000002.1"/>
</dbReference>
<dbReference type="GO" id="GO:0005829">
    <property type="term" value="C:cytosol"/>
    <property type="evidence" value="ECO:0007669"/>
    <property type="project" value="TreeGrafter"/>
</dbReference>
<dbReference type="OrthoDB" id="9761586at2"/>
<evidence type="ECO:0000313" key="3">
    <source>
        <dbReference type="Proteomes" id="UP000236919"/>
    </source>
</evidence>
<protein>
    <submittedName>
        <fullName evidence="2">N-methylhydantoinase B</fullName>
    </submittedName>
</protein>
<evidence type="ECO:0000259" key="1">
    <source>
        <dbReference type="Pfam" id="PF02538"/>
    </source>
</evidence>
<evidence type="ECO:0000313" key="2">
    <source>
        <dbReference type="EMBL" id="POR55567.1"/>
    </source>
</evidence>
<dbReference type="AlphaFoldDB" id="A0A2S4MMH7"/>
<comment type="caution">
    <text evidence="2">The sequence shown here is derived from an EMBL/GenBank/DDBJ whole genome shotgun (WGS) entry which is preliminary data.</text>
</comment>
<reference evidence="2 3" key="1">
    <citation type="submission" date="2018-01" db="EMBL/GenBank/DDBJ databases">
        <title>Genomic Encyclopedia of Type Strains, Phase III (KMG-III): the genomes of soil and plant-associated and newly described type strains.</title>
        <authorList>
            <person name="Whitman W."/>
        </authorList>
    </citation>
    <scope>NUCLEOTIDE SEQUENCE [LARGE SCALE GENOMIC DNA]</scope>
    <source>
        <strain evidence="2 3">1131</strain>
    </source>
</reference>
<organism evidence="2 3">
    <name type="scientific">Bosea psychrotolerans</name>
    <dbReference type="NCBI Taxonomy" id="1871628"/>
    <lineage>
        <taxon>Bacteria</taxon>
        <taxon>Pseudomonadati</taxon>
        <taxon>Pseudomonadota</taxon>
        <taxon>Alphaproteobacteria</taxon>
        <taxon>Hyphomicrobiales</taxon>
        <taxon>Boseaceae</taxon>
        <taxon>Bosea</taxon>
    </lineage>
</organism>
<dbReference type="GO" id="GO:0017168">
    <property type="term" value="F:5-oxoprolinase (ATP-hydrolyzing) activity"/>
    <property type="evidence" value="ECO:0007669"/>
    <property type="project" value="TreeGrafter"/>
</dbReference>
<gene>
    <name evidence="2" type="ORF">CYD53_102457</name>
</gene>
<dbReference type="Pfam" id="PF02538">
    <property type="entry name" value="Hydantoinase_B"/>
    <property type="match status" value="1"/>
</dbReference>
<sequence length="584" mass="61846">MTATLQTSLAALRSDDEARLADPIAMEVFSNRLLSITEDMGNTLVRSSFSTNIKERKDCSVALFDGAGRLVCQASHVPLHLGSLMGSVTAVLKACPVARMRDGDAFICNDPYLAGGTHMPDISIVTPVFIDGALRFFAANIGHHSDVGGSVPGSISGTARSIFEEGLRIPVIRIVRAGELDEDLLNLVSQNSREAEERSLDLKVQIATNERGKRLLLALSLQMGLAAMTGAIDDLLAYTARRLRNRIRDMQDGQASCIAWLDDDGLGGDPVPIQANVTVQGERLILDFSGSAPQARGAMNVAESALLATCYYAVKTLLDPELLPNSGMFACVEVSAPPGSIVNPAYPAPVGARSITCNKVARALFGAFAQLLPAERAMASSQDVVPVIIFSGQRRRDDGTFVYLESMGGGAGARHDGDGMDGVHVHITNTSNLPAEALENEYALLVDEYALVEDSGGAGRHRGGLGIARQISATRDGIVFSARSDGHRAGAPGLFGGCDGRTARLRRNPGTAHEEELSSKISNLELRAGDSVRLETPGGGGFGSPAERELKALAQDIRSGKCSRSAAERDYGTERVTQALALVH</sequence>
<dbReference type="InterPro" id="IPR003692">
    <property type="entry name" value="Hydantoinase_B"/>
</dbReference>
<dbReference type="Proteomes" id="UP000236919">
    <property type="component" value="Unassembled WGS sequence"/>
</dbReference>
<feature type="domain" description="Hydantoinase B/oxoprolinase" evidence="1">
    <location>
        <begin position="22"/>
        <end position="545"/>
    </location>
</feature>
<accession>A0A2S4MMH7</accession>